<dbReference type="InterPro" id="IPR012854">
    <property type="entry name" value="Cu_amine_oxidase-like_N"/>
</dbReference>
<dbReference type="Gene3D" id="3.30.565.40">
    <property type="entry name" value="Fervidobacterium nodosum Rt17-B1 like"/>
    <property type="match status" value="1"/>
</dbReference>
<dbReference type="Pfam" id="PF11738">
    <property type="entry name" value="DUF3298"/>
    <property type="match status" value="1"/>
</dbReference>
<evidence type="ECO:0000313" key="5">
    <source>
        <dbReference type="EMBL" id="RTE09388.1"/>
    </source>
</evidence>
<dbReference type="AlphaFoldDB" id="A0A3S0BVN2"/>
<dbReference type="OrthoDB" id="5637at2"/>
<organism evidence="5 6">
    <name type="scientific">Paenibacillus whitsoniae</name>
    <dbReference type="NCBI Taxonomy" id="2496558"/>
    <lineage>
        <taxon>Bacteria</taxon>
        <taxon>Bacillati</taxon>
        <taxon>Bacillota</taxon>
        <taxon>Bacilli</taxon>
        <taxon>Bacillales</taxon>
        <taxon>Paenibacillaceae</taxon>
        <taxon>Paenibacillus</taxon>
    </lineage>
</organism>
<evidence type="ECO:0000313" key="6">
    <source>
        <dbReference type="Proteomes" id="UP000276128"/>
    </source>
</evidence>
<dbReference type="InterPro" id="IPR021729">
    <property type="entry name" value="DUF3298"/>
</dbReference>
<protein>
    <submittedName>
        <fullName evidence="5">DUF3298 domain-containing protein</fullName>
    </submittedName>
</protein>
<accession>A0A3S0BVN2</accession>
<evidence type="ECO:0000256" key="1">
    <source>
        <dbReference type="SAM" id="SignalP"/>
    </source>
</evidence>
<reference evidence="5 6" key="1">
    <citation type="submission" date="2018-12" db="EMBL/GenBank/DDBJ databases">
        <title>Bacillus ochoae sp. nov., Paenibacillus whitsoniae sp. nov., Paenibacillus spiritus sp. nov. Isolated from the Mars Exploration Rover during spacecraft assembly.</title>
        <authorList>
            <person name="Seuylemezian A."/>
            <person name="Vaishampayan P."/>
        </authorList>
    </citation>
    <scope>NUCLEOTIDE SEQUENCE [LARGE SCALE GENOMIC DNA]</scope>
    <source>
        <strain evidence="5 6">MER 54</strain>
    </source>
</reference>
<proteinExistence type="predicted"/>
<keyword evidence="6" id="KW-1185">Reference proteome</keyword>
<dbReference type="Proteomes" id="UP000276128">
    <property type="component" value="Unassembled WGS sequence"/>
</dbReference>
<dbReference type="EMBL" id="RXHU01000034">
    <property type="protein sequence ID" value="RTE09388.1"/>
    <property type="molecule type" value="Genomic_DNA"/>
</dbReference>
<comment type="caution">
    <text evidence="5">The sequence shown here is derived from an EMBL/GenBank/DDBJ whole genome shotgun (WGS) entry which is preliminary data.</text>
</comment>
<feature type="chain" id="PRO_5018728962" evidence="1">
    <location>
        <begin position="36"/>
        <end position="385"/>
    </location>
</feature>
<evidence type="ECO:0000259" key="3">
    <source>
        <dbReference type="Pfam" id="PF11738"/>
    </source>
</evidence>
<dbReference type="Gene3D" id="3.30.457.10">
    <property type="entry name" value="Copper amine oxidase-like, N-terminal domain"/>
    <property type="match status" value="1"/>
</dbReference>
<dbReference type="SUPFAM" id="SSF55383">
    <property type="entry name" value="Copper amine oxidase, domain N"/>
    <property type="match status" value="1"/>
</dbReference>
<feature type="domain" description="Copper amine oxidase-like N-terminal" evidence="2">
    <location>
        <begin position="292"/>
        <end position="383"/>
    </location>
</feature>
<feature type="signal peptide" evidence="1">
    <location>
        <begin position="1"/>
        <end position="35"/>
    </location>
</feature>
<dbReference type="InterPro" id="IPR037126">
    <property type="entry name" value="PdaC/RsiV-like_sf"/>
</dbReference>
<feature type="domain" description="DUF3298" evidence="3">
    <location>
        <begin position="191"/>
        <end position="258"/>
    </location>
</feature>
<keyword evidence="1" id="KW-0732">Signal</keyword>
<dbReference type="RefSeq" id="WP_126141751.1">
    <property type="nucleotide sequence ID" value="NZ_RXHU01000034.1"/>
</dbReference>
<dbReference type="InterPro" id="IPR025303">
    <property type="entry name" value="PdaC"/>
</dbReference>
<gene>
    <name evidence="5" type="ORF">EJQ19_13530</name>
</gene>
<dbReference type="Pfam" id="PF13739">
    <property type="entry name" value="PdaC"/>
    <property type="match status" value="1"/>
</dbReference>
<evidence type="ECO:0000259" key="4">
    <source>
        <dbReference type="Pfam" id="PF13739"/>
    </source>
</evidence>
<name>A0A3S0BVN2_9BACL</name>
<evidence type="ECO:0000259" key="2">
    <source>
        <dbReference type="Pfam" id="PF07833"/>
    </source>
</evidence>
<dbReference type="Gene3D" id="3.90.640.20">
    <property type="entry name" value="Heat-shock cognate protein, ATPase"/>
    <property type="match status" value="1"/>
</dbReference>
<dbReference type="InterPro" id="IPR036582">
    <property type="entry name" value="Mao_N_sf"/>
</dbReference>
<feature type="domain" description="Deacetylase PdaC" evidence="4">
    <location>
        <begin position="74"/>
        <end position="163"/>
    </location>
</feature>
<dbReference type="Pfam" id="PF07833">
    <property type="entry name" value="Cu_amine_oxidN1"/>
    <property type="match status" value="1"/>
</dbReference>
<sequence length="385" mass="41156">MKKKPFMMLKMGMISCALFAGVVGAVLPAAAAAEAADGSAPTVTASPIVKAEPISAGIQAPGQAAVKEVKLTTSNVNLNADIKVPQFTGLADAQYQEKLNDIILTKAKQDLASMEKEANEGAQAAQDHGYTYRPYILYINYELKSDGSGQPAGVVSLVVNTYISYGNTGMPRVDAYNFLNSPTVRLVKLDDLLGADYKAKVDTKVKAEIAEHPENFFPDEYKGIGDNRTFYVAGNEAVVVFSKYEIAPGVAGTPEFKFALPADLKIEPKPAGQSSEKKLTVQLGAADLASNESGVQLIPLRKVAEGLGYTVKWNQDTYAAELSKGAEWTSVRVGKDSYSYARMAPIELGVAPVIKNDTLYVPQKFASDILKAAVKTDGANVTIEQ</sequence>